<sequence>MIKIKYLPLSGKTVQDRMAKISPNVAHLHTEDIQLASALLLSVNESGDIKCSAHIAILSGICLPRAQKEKFLRFENKLEELEEGLGEMYIRNATKMDSFKRDDAS</sequence>
<name>A0AAW1UVG6_9CUCU</name>
<protein>
    <submittedName>
        <fullName evidence="1">Uncharacterized protein</fullName>
    </submittedName>
</protein>
<keyword evidence="2" id="KW-1185">Reference proteome</keyword>
<gene>
    <name evidence="1" type="ORF">WA026_002028</name>
</gene>
<dbReference type="EMBL" id="JARQZJ010000091">
    <property type="protein sequence ID" value="KAK9883831.1"/>
    <property type="molecule type" value="Genomic_DNA"/>
</dbReference>
<evidence type="ECO:0000313" key="2">
    <source>
        <dbReference type="Proteomes" id="UP001431783"/>
    </source>
</evidence>
<evidence type="ECO:0000313" key="1">
    <source>
        <dbReference type="EMBL" id="KAK9883831.1"/>
    </source>
</evidence>
<comment type="caution">
    <text evidence="1">The sequence shown here is derived from an EMBL/GenBank/DDBJ whole genome shotgun (WGS) entry which is preliminary data.</text>
</comment>
<proteinExistence type="predicted"/>
<organism evidence="1 2">
    <name type="scientific">Henosepilachna vigintioctopunctata</name>
    <dbReference type="NCBI Taxonomy" id="420089"/>
    <lineage>
        <taxon>Eukaryota</taxon>
        <taxon>Metazoa</taxon>
        <taxon>Ecdysozoa</taxon>
        <taxon>Arthropoda</taxon>
        <taxon>Hexapoda</taxon>
        <taxon>Insecta</taxon>
        <taxon>Pterygota</taxon>
        <taxon>Neoptera</taxon>
        <taxon>Endopterygota</taxon>
        <taxon>Coleoptera</taxon>
        <taxon>Polyphaga</taxon>
        <taxon>Cucujiformia</taxon>
        <taxon>Coccinelloidea</taxon>
        <taxon>Coccinellidae</taxon>
        <taxon>Epilachninae</taxon>
        <taxon>Epilachnini</taxon>
        <taxon>Henosepilachna</taxon>
    </lineage>
</organism>
<accession>A0AAW1UVG6</accession>
<dbReference type="Proteomes" id="UP001431783">
    <property type="component" value="Unassembled WGS sequence"/>
</dbReference>
<dbReference type="AlphaFoldDB" id="A0AAW1UVG6"/>
<reference evidence="1 2" key="1">
    <citation type="submission" date="2023-03" db="EMBL/GenBank/DDBJ databases">
        <title>Genome insight into feeding habits of ladybird beetles.</title>
        <authorList>
            <person name="Li H.-S."/>
            <person name="Huang Y.-H."/>
            <person name="Pang H."/>
        </authorList>
    </citation>
    <scope>NUCLEOTIDE SEQUENCE [LARGE SCALE GENOMIC DNA]</scope>
    <source>
        <strain evidence="1">SYSU_2023b</strain>
        <tissue evidence="1">Whole body</tissue>
    </source>
</reference>